<feature type="signal peptide" evidence="1">
    <location>
        <begin position="1"/>
        <end position="27"/>
    </location>
</feature>
<feature type="chain" id="PRO_5003387999" evidence="1">
    <location>
        <begin position="28"/>
        <end position="369"/>
    </location>
</feature>
<accession>F9UKA6</accession>
<proteinExistence type="predicted"/>
<dbReference type="RefSeq" id="WP_006608724.1">
    <property type="nucleotide sequence ID" value="NZ_AFXA01000011.1"/>
</dbReference>
<name>F9UKA6_9BACT</name>
<keyword evidence="3" id="KW-1185">Reference proteome</keyword>
<dbReference type="eggNOG" id="COG0226">
    <property type="taxonomic scope" value="Bacteria"/>
</dbReference>
<evidence type="ECO:0000313" key="3">
    <source>
        <dbReference type="Proteomes" id="UP000004978"/>
    </source>
</evidence>
<dbReference type="EMBL" id="AFXA01000011">
    <property type="protein sequence ID" value="EGV00111.1"/>
    <property type="molecule type" value="Genomic_DNA"/>
</dbReference>
<sequence length="369" mass="42767">MKNHFKKWILVNGIVLSTFFLSSSVISCSTNNKVISIKGSTSMWSFLNGISSYLYDKNKYLLDIESLGSSSGIDNLLHKKATFAALSKNPISENSSLSIENQKKWKEQKIKTIPVAEEKMTFLLKVREEDKNKNFYFGKDNWEKILNAFGGEYQLTLNDFLKENEQVPKEYNYEITPFYRSGGYGASGKAETFVKDNPYKNIKANDKAAKFLSNTIGNPSFPVQTLDESDTRALPDYINFQTSKGKIALFSYGFLINNTNFWQNDNYVLVKQDIDNQLVKPEEVNYGWKRFFYLSFSLKENLNKNIQFIYDFLNPNARKENNLFNMYKNNSLLIPNQEILMNVLNLKADNQEEWDFLLKNPNNLEPDYK</sequence>
<evidence type="ECO:0000313" key="2">
    <source>
        <dbReference type="EMBL" id="EGV00111.1"/>
    </source>
</evidence>
<dbReference type="Proteomes" id="UP000004978">
    <property type="component" value="Unassembled WGS sequence"/>
</dbReference>
<protein>
    <submittedName>
        <fullName evidence="2">ABC-type phosphate transport system</fullName>
    </submittedName>
</protein>
<comment type="caution">
    <text evidence="2">The sequence shown here is derived from an EMBL/GenBank/DDBJ whole genome shotgun (WGS) entry which is preliminary data.</text>
</comment>
<dbReference type="STRING" id="1037410.MCSF7_01586"/>
<dbReference type="Gene3D" id="3.40.190.10">
    <property type="entry name" value="Periplasmic binding protein-like II"/>
    <property type="match status" value="1"/>
</dbReference>
<gene>
    <name evidence="2" type="ORF">MCSF7_01586</name>
</gene>
<dbReference type="SUPFAM" id="SSF53850">
    <property type="entry name" value="Periplasmic binding protein-like II"/>
    <property type="match status" value="1"/>
</dbReference>
<dbReference type="AlphaFoldDB" id="F9UKA6"/>
<keyword evidence="1" id="KW-0732">Signal</keyword>
<reference evidence="2 3" key="1">
    <citation type="journal article" date="2013" name="Genome Announc.">
        <title>Genome Sequence of Mycoplasma columbinum Strain SF7.</title>
        <authorList>
            <person name="Guo Z."/>
            <person name="Xu X."/>
            <person name="Zheng Q."/>
            <person name="Li T."/>
            <person name="Kuang S."/>
            <person name="Zhang Z."/>
            <person name="Chen Y."/>
            <person name="Lu X."/>
            <person name="Zhou R."/>
            <person name="Bi D."/>
            <person name="Jin H."/>
        </authorList>
    </citation>
    <scope>NUCLEOTIDE SEQUENCE [LARGE SCALE GENOMIC DNA]</scope>
    <source>
        <strain evidence="2 3">SF7</strain>
    </source>
</reference>
<evidence type="ECO:0000256" key="1">
    <source>
        <dbReference type="SAM" id="SignalP"/>
    </source>
</evidence>
<organism evidence="2 3">
    <name type="scientific">Mycoplasmopsis columbina SF7</name>
    <dbReference type="NCBI Taxonomy" id="1037410"/>
    <lineage>
        <taxon>Bacteria</taxon>
        <taxon>Bacillati</taxon>
        <taxon>Mycoplasmatota</taxon>
        <taxon>Mycoplasmoidales</taxon>
        <taxon>Metamycoplasmataceae</taxon>
        <taxon>Mycoplasmopsis</taxon>
    </lineage>
</organism>
<dbReference type="PROSITE" id="PS51257">
    <property type="entry name" value="PROKAR_LIPOPROTEIN"/>
    <property type="match status" value="1"/>
</dbReference>